<organism evidence="1 3">
    <name type="scientific">Komagataeibacter nataicola</name>
    <dbReference type="NCBI Taxonomy" id="265960"/>
    <lineage>
        <taxon>Bacteria</taxon>
        <taxon>Pseudomonadati</taxon>
        <taxon>Pseudomonadota</taxon>
        <taxon>Alphaproteobacteria</taxon>
        <taxon>Acetobacterales</taxon>
        <taxon>Acetobacteraceae</taxon>
        <taxon>Komagataeibacter</taxon>
    </lineage>
</organism>
<dbReference type="Proteomes" id="UP000189683">
    <property type="component" value="Chromosome"/>
</dbReference>
<reference evidence="3" key="1">
    <citation type="submission" date="2017-02" db="EMBL/GenBank/DDBJ databases">
        <title>zhang.</title>
        <authorList>
            <person name="Zhang H."/>
        </authorList>
    </citation>
    <scope>NUCLEOTIDE SEQUENCE [LARGE SCALE GENOMIC DNA]</scope>
    <source>
        <strain evidence="3">RZS01</strain>
    </source>
</reference>
<dbReference type="EMBL" id="NIRT01000034">
    <property type="protein sequence ID" value="PYD65326.1"/>
    <property type="molecule type" value="Genomic_DNA"/>
</dbReference>
<evidence type="ECO:0000313" key="3">
    <source>
        <dbReference type="Proteomes" id="UP000189683"/>
    </source>
</evidence>
<evidence type="ECO:0000313" key="1">
    <source>
        <dbReference type="EMBL" id="AQU86191.1"/>
    </source>
</evidence>
<name>A0A9N7CWL8_9PROT</name>
<dbReference type="Proteomes" id="UP000247512">
    <property type="component" value="Unassembled WGS sequence"/>
</dbReference>
<dbReference type="KEGG" id="kna:B0W47_00545"/>
<reference evidence="1" key="2">
    <citation type="submission" date="2017-02" db="EMBL/GenBank/DDBJ databases">
        <authorList>
            <person name="Zhang H."/>
        </authorList>
    </citation>
    <scope>NUCLEOTIDE SEQUENCE</scope>
    <source>
        <strain evidence="1">RZS01</strain>
    </source>
</reference>
<proteinExistence type="predicted"/>
<reference evidence="2 4" key="3">
    <citation type="submission" date="2017-06" db="EMBL/GenBank/DDBJ databases">
        <title>A draft genome sequence of Komagataeibacter nataicola LMG 1536.</title>
        <authorList>
            <person name="Skraban J."/>
            <person name="Cleenwerck I."/>
            <person name="Vandamme P."/>
            <person name="Trcek J."/>
        </authorList>
    </citation>
    <scope>NUCLEOTIDE SEQUENCE [LARGE SCALE GENOMIC DNA]</scope>
    <source>
        <strain evidence="2 4">LMG 1536</strain>
    </source>
</reference>
<gene>
    <name evidence="1" type="ORF">B0W47_00545</name>
    <name evidence="2" type="ORF">CDI09_14050</name>
</gene>
<dbReference type="EMBL" id="CP019875">
    <property type="protein sequence ID" value="AQU86191.1"/>
    <property type="molecule type" value="Genomic_DNA"/>
</dbReference>
<keyword evidence="4" id="KW-1185">Reference proteome</keyword>
<protein>
    <submittedName>
        <fullName evidence="1">Uncharacterized protein</fullName>
    </submittedName>
</protein>
<sequence length="115" mass="12879">MCSNLPDGCSQGDIDNALGGCWPAWAEDEYQRLCEYQSSLIALREQAKGVDARFHDVSDMTGGMHGGALDDEIVMVNKSIKDFPETVERIEADERESRAFDRADMRRSERMECAA</sequence>
<dbReference type="OrthoDB" id="7283724at2"/>
<accession>A0A9N7CWL8</accession>
<dbReference type="AlphaFoldDB" id="A0A9N7CWL8"/>
<evidence type="ECO:0000313" key="2">
    <source>
        <dbReference type="EMBL" id="PYD65326.1"/>
    </source>
</evidence>
<evidence type="ECO:0000313" key="4">
    <source>
        <dbReference type="Proteomes" id="UP000247512"/>
    </source>
</evidence>
<dbReference type="RefSeq" id="WP_078523631.1">
    <property type="nucleotide sequence ID" value="NZ_CP019875.1"/>
</dbReference>